<dbReference type="Pfam" id="PF16925">
    <property type="entry name" value="TetR_C_13"/>
    <property type="match status" value="1"/>
</dbReference>
<dbReference type="Proteomes" id="UP001220022">
    <property type="component" value="Unassembled WGS sequence"/>
</dbReference>
<evidence type="ECO:0000313" key="6">
    <source>
        <dbReference type="EMBL" id="MDF2258855.1"/>
    </source>
</evidence>
<reference evidence="6 7" key="1">
    <citation type="submission" date="2023-03" db="EMBL/GenBank/DDBJ databases">
        <title>Draft genome sequence of type strain Streptomyces ferralitis JCM 14344.</title>
        <authorList>
            <person name="Klaysubun C."/>
            <person name="Duangmal K."/>
        </authorList>
    </citation>
    <scope>NUCLEOTIDE SEQUENCE [LARGE SCALE GENOMIC DNA]</scope>
    <source>
        <strain evidence="6 7">JCM 14344</strain>
    </source>
</reference>
<gene>
    <name evidence="6" type="ORF">P2L57_24995</name>
</gene>
<keyword evidence="7" id="KW-1185">Reference proteome</keyword>
<dbReference type="InterPro" id="IPR001647">
    <property type="entry name" value="HTH_TetR"/>
</dbReference>
<proteinExistence type="predicted"/>
<keyword evidence="3" id="KW-0804">Transcription</keyword>
<feature type="domain" description="HTH tetR-type" evidence="5">
    <location>
        <begin position="4"/>
        <end position="64"/>
    </location>
</feature>
<keyword evidence="1" id="KW-0805">Transcription regulation</keyword>
<evidence type="ECO:0000256" key="3">
    <source>
        <dbReference type="ARBA" id="ARBA00023163"/>
    </source>
</evidence>
<dbReference type="Pfam" id="PF00440">
    <property type="entry name" value="TetR_N"/>
    <property type="match status" value="1"/>
</dbReference>
<dbReference type="RefSeq" id="WP_275818276.1">
    <property type="nucleotide sequence ID" value="NZ_BAAANM010000014.1"/>
</dbReference>
<dbReference type="PRINTS" id="PR00455">
    <property type="entry name" value="HTHTETR"/>
</dbReference>
<organism evidence="6 7">
    <name type="scientific">Streptantibioticus ferralitis</name>
    <dbReference type="NCBI Taxonomy" id="236510"/>
    <lineage>
        <taxon>Bacteria</taxon>
        <taxon>Bacillati</taxon>
        <taxon>Actinomycetota</taxon>
        <taxon>Actinomycetes</taxon>
        <taxon>Kitasatosporales</taxon>
        <taxon>Streptomycetaceae</taxon>
        <taxon>Streptantibioticus</taxon>
    </lineage>
</organism>
<evidence type="ECO:0000259" key="5">
    <source>
        <dbReference type="PROSITE" id="PS50977"/>
    </source>
</evidence>
<dbReference type="PANTHER" id="PTHR47506:SF6">
    <property type="entry name" value="HTH-TYPE TRANSCRIPTIONAL REPRESSOR NEMR"/>
    <property type="match status" value="1"/>
</dbReference>
<dbReference type="InterPro" id="IPR011075">
    <property type="entry name" value="TetR_C"/>
</dbReference>
<evidence type="ECO:0000256" key="1">
    <source>
        <dbReference type="ARBA" id="ARBA00023015"/>
    </source>
</evidence>
<keyword evidence="2 4" id="KW-0238">DNA-binding</keyword>
<evidence type="ECO:0000256" key="2">
    <source>
        <dbReference type="ARBA" id="ARBA00023125"/>
    </source>
</evidence>
<dbReference type="EMBL" id="JARHTQ010000018">
    <property type="protein sequence ID" value="MDF2258855.1"/>
    <property type="molecule type" value="Genomic_DNA"/>
</dbReference>
<protein>
    <submittedName>
        <fullName evidence="6">TetR family transcriptional regulator C-terminal domain-containing protein</fullName>
    </submittedName>
</protein>
<evidence type="ECO:0000313" key="7">
    <source>
        <dbReference type="Proteomes" id="UP001220022"/>
    </source>
</evidence>
<dbReference type="Gene3D" id="1.10.357.10">
    <property type="entry name" value="Tetracycline Repressor, domain 2"/>
    <property type="match status" value="1"/>
</dbReference>
<accession>A0ABT5Z745</accession>
<dbReference type="SUPFAM" id="SSF46689">
    <property type="entry name" value="Homeodomain-like"/>
    <property type="match status" value="1"/>
</dbReference>
<sequence>MARPSLREHLIDAASERFHEYGFNGSGIKDITDAAGAPKGSFYNHFDSKESMAVEVMSRYGETRELGMLADKSVAPMERIRRHFVFLSEDLEQYGYTRGCMFGNFGAELSTQSPTIRDEVGRRLGSWESLLASVLEEARAAGELASGVDAVVLARFLVSAWEGAAMQAKVVRGSAPLDDFFAVFDSMTA</sequence>
<dbReference type="SUPFAM" id="SSF48498">
    <property type="entry name" value="Tetracyclin repressor-like, C-terminal domain"/>
    <property type="match status" value="1"/>
</dbReference>
<dbReference type="InterPro" id="IPR009057">
    <property type="entry name" value="Homeodomain-like_sf"/>
</dbReference>
<dbReference type="InterPro" id="IPR036271">
    <property type="entry name" value="Tet_transcr_reg_TetR-rel_C_sf"/>
</dbReference>
<dbReference type="PROSITE" id="PS50977">
    <property type="entry name" value="HTH_TETR_2"/>
    <property type="match status" value="1"/>
</dbReference>
<evidence type="ECO:0000256" key="4">
    <source>
        <dbReference type="PROSITE-ProRule" id="PRU00335"/>
    </source>
</evidence>
<comment type="caution">
    <text evidence="6">The sequence shown here is derived from an EMBL/GenBank/DDBJ whole genome shotgun (WGS) entry which is preliminary data.</text>
</comment>
<feature type="DNA-binding region" description="H-T-H motif" evidence="4">
    <location>
        <begin position="27"/>
        <end position="46"/>
    </location>
</feature>
<dbReference type="PANTHER" id="PTHR47506">
    <property type="entry name" value="TRANSCRIPTIONAL REGULATORY PROTEIN"/>
    <property type="match status" value="1"/>
</dbReference>
<name>A0ABT5Z745_9ACTN</name>